<feature type="compositionally biased region" description="Low complexity" evidence="4">
    <location>
        <begin position="644"/>
        <end position="663"/>
    </location>
</feature>
<dbReference type="SUPFAM" id="SSF53474">
    <property type="entry name" value="alpha/beta-Hydrolases"/>
    <property type="match status" value="1"/>
</dbReference>
<feature type="compositionally biased region" description="Polar residues" evidence="4">
    <location>
        <begin position="487"/>
        <end position="496"/>
    </location>
</feature>
<feature type="compositionally biased region" description="Basic and acidic residues" evidence="4">
    <location>
        <begin position="519"/>
        <end position="533"/>
    </location>
</feature>
<evidence type="ECO:0000256" key="2">
    <source>
        <dbReference type="ARBA" id="ARBA00022801"/>
    </source>
</evidence>
<evidence type="ECO:0000313" key="6">
    <source>
        <dbReference type="EMBL" id="CED83520.1"/>
    </source>
</evidence>
<evidence type="ECO:0000256" key="3">
    <source>
        <dbReference type="PROSITE-ProRule" id="PRU10038"/>
    </source>
</evidence>
<dbReference type="InterPro" id="IPR033140">
    <property type="entry name" value="Lipase_GDXG_put_SER_AS"/>
</dbReference>
<feature type="region of interest" description="Disordered" evidence="4">
    <location>
        <begin position="643"/>
        <end position="663"/>
    </location>
</feature>
<comment type="similarity">
    <text evidence="1">Belongs to the 'GDXG' lipolytic enzyme family.</text>
</comment>
<dbReference type="PROSITE" id="PS01174">
    <property type="entry name" value="LIPASE_GDXG_SER"/>
    <property type="match status" value="1"/>
</dbReference>
<dbReference type="InterPro" id="IPR029058">
    <property type="entry name" value="AB_hydrolase_fold"/>
</dbReference>
<dbReference type="EMBL" id="LN483142">
    <property type="protein sequence ID" value="CED83520.1"/>
    <property type="molecule type" value="Genomic_DNA"/>
</dbReference>
<dbReference type="PROSITE" id="PS01173">
    <property type="entry name" value="LIPASE_GDXG_HIS"/>
    <property type="match status" value="1"/>
</dbReference>
<feature type="active site" evidence="3">
    <location>
        <position position="306"/>
    </location>
</feature>
<organism evidence="6">
    <name type="scientific">Phaffia rhodozyma</name>
    <name type="common">Yeast</name>
    <name type="synonym">Xanthophyllomyces dendrorhous</name>
    <dbReference type="NCBI Taxonomy" id="264483"/>
    <lineage>
        <taxon>Eukaryota</taxon>
        <taxon>Fungi</taxon>
        <taxon>Dikarya</taxon>
        <taxon>Basidiomycota</taxon>
        <taxon>Agaricomycotina</taxon>
        <taxon>Tremellomycetes</taxon>
        <taxon>Cystofilobasidiales</taxon>
        <taxon>Mrakiaceae</taxon>
        <taxon>Phaffia</taxon>
    </lineage>
</organism>
<protein>
    <submittedName>
        <fullName evidence="6">Arylacetamide deacetylase</fullName>
    </submittedName>
</protein>
<feature type="region of interest" description="Disordered" evidence="4">
    <location>
        <begin position="469"/>
        <end position="536"/>
    </location>
</feature>
<dbReference type="Pfam" id="PF07859">
    <property type="entry name" value="Abhydrolase_3"/>
    <property type="match status" value="1"/>
</dbReference>
<dbReference type="PANTHER" id="PTHR48081">
    <property type="entry name" value="AB HYDROLASE SUPERFAMILY PROTEIN C4A8.06C"/>
    <property type="match status" value="1"/>
</dbReference>
<reference evidence="6" key="1">
    <citation type="submission" date="2014-08" db="EMBL/GenBank/DDBJ databases">
        <authorList>
            <person name="Sharma Rahul"/>
            <person name="Thines Marco"/>
        </authorList>
    </citation>
    <scope>NUCLEOTIDE SEQUENCE</scope>
</reference>
<dbReference type="AlphaFoldDB" id="A0A0F7SSJ6"/>
<keyword evidence="2" id="KW-0378">Hydrolase</keyword>
<dbReference type="GO" id="GO:0016787">
    <property type="term" value="F:hydrolase activity"/>
    <property type="evidence" value="ECO:0007669"/>
    <property type="project" value="UniProtKB-KW"/>
</dbReference>
<dbReference type="Gene3D" id="3.40.50.1820">
    <property type="entry name" value="alpha/beta hydrolase"/>
    <property type="match status" value="1"/>
</dbReference>
<evidence type="ECO:0000256" key="1">
    <source>
        <dbReference type="ARBA" id="ARBA00010515"/>
    </source>
</evidence>
<name>A0A0F7SSJ6_PHARH</name>
<proteinExistence type="inferred from homology"/>
<feature type="compositionally biased region" description="Polar residues" evidence="4">
    <location>
        <begin position="550"/>
        <end position="564"/>
    </location>
</feature>
<feature type="domain" description="Alpha/beta hydrolase fold-3" evidence="5">
    <location>
        <begin position="231"/>
        <end position="439"/>
    </location>
</feature>
<sequence length="747" mass="81775">MNPCEPVMGWFFRKPPANSATPSSTSSATPVGSTADLPSDLYQRLAHYSSPDTPASARIDNSLVQRQGKRFLTGWGVGEVFKLAGFVVAKASHLATELATHTIYGPRKKSWGLEMTIITSMMRDVGAHSHLADIPFIRGLVSLSTLAPLPSSAIVTPFSFRVKSRGLRGLLADFDSYELGGENYDPYSIEGGFGSGREVGGEWVVDKVLWAKWQREWKERRKGGKGGERIVLYLHGGAYYVFSAATHRSITTQISSQCQARVYAINYRLAPETRFPGPLHDAVSAYFRLTDELGVKPENILFAGDSAGGGLVLGTLLYLRDNGYPLPSGAILMSPWVDLTMSCDSWDSNAPFDIVPRPGLDDHLNPVYCYLGEEGVKKYLTHPYASPLFGDFKGLPPLLIQSGEAEVLRDEITLLAHKATLSGTVVRHEVFEDCVHVFQTFPFLEATKIAFESQRDFVLNFLPALPNQFSRSSSSERNDRPNLLDSELSTSQSKLVNTDRQEVPLPEETNYMESSDGENDAKMQNETPKDKFSSETTSLPDVFTTIFTERVTPQRTNSTAQSDITVDDGELHTPLEGHEIKDESLQIADPCESLPRSRQASASFSSPAEKQAVSSILSSSSISKPIRPSGLLRFSTTSYLPTISSPSEPFSSQPSSSSSVVLSPLSRRSRLPFSLSSSPSKTLNRLTTSHATINQLPPTPPKTRSRSASHPEIADLVRSFETGAGDGYAIRRFGPQDLSVATETLAR</sequence>
<feature type="region of interest" description="Disordered" evidence="4">
    <location>
        <begin position="550"/>
        <end position="570"/>
    </location>
</feature>
<dbReference type="InterPro" id="IPR002168">
    <property type="entry name" value="Lipase_GDXG_HIS_AS"/>
</dbReference>
<dbReference type="PANTHER" id="PTHR48081:SF26">
    <property type="entry name" value="ALPHA_BETA HYDROLASE FOLD-3 DOMAIN-CONTAINING PROTEIN"/>
    <property type="match status" value="1"/>
</dbReference>
<evidence type="ECO:0000259" key="5">
    <source>
        <dbReference type="Pfam" id="PF07859"/>
    </source>
</evidence>
<accession>A0A0F7SSJ6</accession>
<dbReference type="InterPro" id="IPR050300">
    <property type="entry name" value="GDXG_lipolytic_enzyme"/>
</dbReference>
<dbReference type="InterPro" id="IPR013094">
    <property type="entry name" value="AB_hydrolase_3"/>
</dbReference>
<evidence type="ECO:0000256" key="4">
    <source>
        <dbReference type="SAM" id="MobiDB-lite"/>
    </source>
</evidence>
<feature type="region of interest" description="Disordered" evidence="4">
    <location>
        <begin position="691"/>
        <end position="713"/>
    </location>
</feature>